<gene>
    <name evidence="2" type="ORF">SKAU_G00195390</name>
</gene>
<proteinExistence type="predicted"/>
<protein>
    <submittedName>
        <fullName evidence="2">Uncharacterized protein</fullName>
    </submittedName>
</protein>
<comment type="caution">
    <text evidence="2">The sequence shown here is derived from an EMBL/GenBank/DDBJ whole genome shotgun (WGS) entry which is preliminary data.</text>
</comment>
<sequence length="114" mass="13241">MLRAVRRALTEQTDRPQLQWVVTQTHGDSSFPEPSLSHPAPRRTSWPHALEPHYRVSSLFSAAYQLKPRLKRGQKGHMPDTYRREYGRRPQLLRKLRCSRARSGQFAVHAKSAL</sequence>
<evidence type="ECO:0000256" key="1">
    <source>
        <dbReference type="SAM" id="MobiDB-lite"/>
    </source>
</evidence>
<dbReference type="EMBL" id="JAINUF010000006">
    <property type="protein sequence ID" value="KAJ8356745.1"/>
    <property type="molecule type" value="Genomic_DNA"/>
</dbReference>
<keyword evidence="3" id="KW-1185">Reference proteome</keyword>
<reference evidence="2" key="1">
    <citation type="journal article" date="2023" name="Science">
        <title>Genome structures resolve the early diversification of teleost fishes.</title>
        <authorList>
            <person name="Parey E."/>
            <person name="Louis A."/>
            <person name="Montfort J."/>
            <person name="Bouchez O."/>
            <person name="Roques C."/>
            <person name="Iampietro C."/>
            <person name="Lluch J."/>
            <person name="Castinel A."/>
            <person name="Donnadieu C."/>
            <person name="Desvignes T."/>
            <person name="Floi Bucao C."/>
            <person name="Jouanno E."/>
            <person name="Wen M."/>
            <person name="Mejri S."/>
            <person name="Dirks R."/>
            <person name="Jansen H."/>
            <person name="Henkel C."/>
            <person name="Chen W.J."/>
            <person name="Zahm M."/>
            <person name="Cabau C."/>
            <person name="Klopp C."/>
            <person name="Thompson A.W."/>
            <person name="Robinson-Rechavi M."/>
            <person name="Braasch I."/>
            <person name="Lecointre G."/>
            <person name="Bobe J."/>
            <person name="Postlethwait J.H."/>
            <person name="Berthelot C."/>
            <person name="Roest Crollius H."/>
            <person name="Guiguen Y."/>
        </authorList>
    </citation>
    <scope>NUCLEOTIDE SEQUENCE</scope>
    <source>
        <strain evidence="2">WJC10195</strain>
    </source>
</reference>
<organism evidence="2 3">
    <name type="scientific">Synaphobranchus kaupii</name>
    <name type="common">Kaup's arrowtooth eel</name>
    <dbReference type="NCBI Taxonomy" id="118154"/>
    <lineage>
        <taxon>Eukaryota</taxon>
        <taxon>Metazoa</taxon>
        <taxon>Chordata</taxon>
        <taxon>Craniata</taxon>
        <taxon>Vertebrata</taxon>
        <taxon>Euteleostomi</taxon>
        <taxon>Actinopterygii</taxon>
        <taxon>Neopterygii</taxon>
        <taxon>Teleostei</taxon>
        <taxon>Anguilliformes</taxon>
        <taxon>Synaphobranchidae</taxon>
        <taxon>Synaphobranchus</taxon>
    </lineage>
</organism>
<feature type="region of interest" description="Disordered" evidence="1">
    <location>
        <begin position="25"/>
        <end position="44"/>
    </location>
</feature>
<accession>A0A9Q1FEE8</accession>
<dbReference type="Proteomes" id="UP001152622">
    <property type="component" value="Chromosome 6"/>
</dbReference>
<dbReference type="AlphaFoldDB" id="A0A9Q1FEE8"/>
<evidence type="ECO:0000313" key="3">
    <source>
        <dbReference type="Proteomes" id="UP001152622"/>
    </source>
</evidence>
<name>A0A9Q1FEE8_SYNKA</name>
<evidence type="ECO:0000313" key="2">
    <source>
        <dbReference type="EMBL" id="KAJ8356745.1"/>
    </source>
</evidence>